<dbReference type="Proteomes" id="UP000433089">
    <property type="component" value="Unassembled WGS sequence"/>
</dbReference>
<accession>A0A653NYG4</accession>
<evidence type="ECO:0000313" key="2">
    <source>
        <dbReference type="Proteomes" id="UP000433089"/>
    </source>
</evidence>
<gene>
    <name evidence="1" type="ORF">BACI348_40233</name>
</gene>
<evidence type="ECO:0000313" key="1">
    <source>
        <dbReference type="EMBL" id="VXB22830.1"/>
    </source>
</evidence>
<evidence type="ECO:0008006" key="3">
    <source>
        <dbReference type="Google" id="ProtNLM"/>
    </source>
</evidence>
<name>A0A653NYG4_BACAB</name>
<dbReference type="AlphaFoldDB" id="A0A653NYG4"/>
<reference evidence="1 2" key="1">
    <citation type="submission" date="2019-10" db="EMBL/GenBank/DDBJ databases">
        <authorList>
            <person name="Karimi E."/>
        </authorList>
    </citation>
    <scope>NUCLEOTIDE SEQUENCE [LARGE SCALE GENOMIC DNA]</scope>
    <source>
        <strain evidence="1">Bacillus sp. 348</strain>
    </source>
</reference>
<protein>
    <recommendedName>
        <fullName evidence="3">Nad binding enzyme</fullName>
    </recommendedName>
</protein>
<organism evidence="1 2">
    <name type="scientific">Bacillus altitudinis</name>
    <dbReference type="NCBI Taxonomy" id="293387"/>
    <lineage>
        <taxon>Bacteria</taxon>
        <taxon>Bacillati</taxon>
        <taxon>Bacillota</taxon>
        <taxon>Bacilli</taxon>
        <taxon>Bacillales</taxon>
        <taxon>Bacillaceae</taxon>
        <taxon>Bacillus</taxon>
    </lineage>
</organism>
<dbReference type="EMBL" id="CABWLH010000009">
    <property type="protein sequence ID" value="VXB22830.1"/>
    <property type="molecule type" value="Genomic_DNA"/>
</dbReference>
<sequence>MERALLFIRYAKKGDMNMETGLIIGADEFFGLTLCEYMMKEGIQVDITYPKEQSEEQKMLLEERMMWLGRNDLVRVIEGQDRKEAYDLIFFQSDDSMNRETILEAKHGIYRLFYEEPESHSHEQSVSAVILPRMFGPWTLHEERRIKDDHAFFVEDVAKELLKWARTDQRQEMIHQLKVERQTGDKQAEEIIAEWKRQNSTFFDKKQE</sequence>
<proteinExistence type="predicted"/>